<evidence type="ECO:0000256" key="5">
    <source>
        <dbReference type="ARBA" id="ARBA00022576"/>
    </source>
</evidence>
<comment type="similarity">
    <text evidence="3 11">Belongs to the class-II pyridoxal-phosphate-dependent aminotransferase family. Histidinol-phosphate aminotransferase subfamily.</text>
</comment>
<dbReference type="AlphaFoldDB" id="A0A2S8I6W0"/>
<dbReference type="NCBIfam" id="NF002877">
    <property type="entry name" value="PRK03317.1"/>
    <property type="match status" value="1"/>
</dbReference>
<comment type="caution">
    <text evidence="13">The sequence shown here is derived from an EMBL/GenBank/DDBJ whole genome shotgun (WGS) entry which is preliminary data.</text>
</comment>
<dbReference type="Gene3D" id="3.40.640.10">
    <property type="entry name" value="Type I PLP-dependent aspartate aminotransferase-like (Major domain)"/>
    <property type="match status" value="1"/>
</dbReference>
<dbReference type="NCBIfam" id="TIGR01141">
    <property type="entry name" value="hisC"/>
    <property type="match status" value="1"/>
</dbReference>
<evidence type="ECO:0000256" key="3">
    <source>
        <dbReference type="ARBA" id="ARBA00007970"/>
    </source>
</evidence>
<proteinExistence type="inferred from homology"/>
<keyword evidence="5 11" id="KW-0032">Aminotransferase</keyword>
<comment type="pathway">
    <text evidence="2 11">Amino-acid biosynthesis; L-histidine biosynthesis; L-histidine from 5-phospho-alpha-D-ribose 1-diphosphate: step 7/9.</text>
</comment>
<dbReference type="PANTHER" id="PTHR42885:SF2">
    <property type="entry name" value="HISTIDINOL-PHOSPHATE AMINOTRANSFERASE"/>
    <property type="match status" value="1"/>
</dbReference>
<dbReference type="GO" id="GO:0004400">
    <property type="term" value="F:histidinol-phosphate transaminase activity"/>
    <property type="evidence" value="ECO:0007669"/>
    <property type="project" value="UniProtKB-UniRule"/>
</dbReference>
<dbReference type="InterPro" id="IPR015424">
    <property type="entry name" value="PyrdxlP-dep_Trfase"/>
</dbReference>
<dbReference type="InterPro" id="IPR004839">
    <property type="entry name" value="Aminotransferase_I/II_large"/>
</dbReference>
<evidence type="ECO:0000256" key="11">
    <source>
        <dbReference type="HAMAP-Rule" id="MF_01023"/>
    </source>
</evidence>
<dbReference type="RefSeq" id="WP_051983765.1">
    <property type="nucleotide sequence ID" value="NZ_PUIQ01000064.1"/>
</dbReference>
<feature type="domain" description="Aminotransferase class I/classII large" evidence="12">
    <location>
        <begin position="36"/>
        <end position="361"/>
    </location>
</feature>
<keyword evidence="8 11" id="KW-0663">Pyridoxal phosphate</keyword>
<dbReference type="InterPro" id="IPR015422">
    <property type="entry name" value="PyrdxlP-dep_Trfase_small"/>
</dbReference>
<reference evidence="13 14" key="1">
    <citation type="submission" date="2018-02" db="EMBL/GenBank/DDBJ databases">
        <title>Draft genome sequencing of Burkholderia cepacia Y14-15.</title>
        <authorList>
            <person name="Zheng B.-X."/>
        </authorList>
    </citation>
    <scope>NUCLEOTIDE SEQUENCE [LARGE SCALE GENOMIC DNA]</scope>
    <source>
        <strain evidence="13 14">Y14-15</strain>
    </source>
</reference>
<comment type="cofactor">
    <cofactor evidence="1 11">
        <name>pyridoxal 5'-phosphate</name>
        <dbReference type="ChEBI" id="CHEBI:597326"/>
    </cofactor>
</comment>
<keyword evidence="6 11" id="KW-0028">Amino-acid biosynthesis</keyword>
<feature type="modified residue" description="N6-(pyridoxal phosphate)lysine" evidence="11">
    <location>
        <position position="233"/>
    </location>
</feature>
<gene>
    <name evidence="11" type="primary">hisC</name>
    <name evidence="13" type="ORF">C5615_33160</name>
</gene>
<dbReference type="EC" id="2.6.1.9" evidence="11"/>
<dbReference type="Proteomes" id="UP000238206">
    <property type="component" value="Unassembled WGS sequence"/>
</dbReference>
<evidence type="ECO:0000259" key="12">
    <source>
        <dbReference type="Pfam" id="PF00155"/>
    </source>
</evidence>
<dbReference type="Gene3D" id="3.90.1150.10">
    <property type="entry name" value="Aspartate Aminotransferase, domain 1"/>
    <property type="match status" value="1"/>
</dbReference>
<evidence type="ECO:0000256" key="8">
    <source>
        <dbReference type="ARBA" id="ARBA00022898"/>
    </source>
</evidence>
<comment type="catalytic activity">
    <reaction evidence="10 11">
        <text>L-histidinol phosphate + 2-oxoglutarate = 3-(imidazol-4-yl)-2-oxopropyl phosphate + L-glutamate</text>
        <dbReference type="Rhea" id="RHEA:23744"/>
        <dbReference type="ChEBI" id="CHEBI:16810"/>
        <dbReference type="ChEBI" id="CHEBI:29985"/>
        <dbReference type="ChEBI" id="CHEBI:57766"/>
        <dbReference type="ChEBI" id="CHEBI:57980"/>
        <dbReference type="EC" id="2.6.1.9"/>
    </reaction>
</comment>
<dbReference type="UniPathway" id="UPA00031">
    <property type="reaction ID" value="UER00012"/>
</dbReference>
<dbReference type="CDD" id="cd00609">
    <property type="entry name" value="AAT_like"/>
    <property type="match status" value="1"/>
</dbReference>
<dbReference type="SUPFAM" id="SSF53383">
    <property type="entry name" value="PLP-dependent transferases"/>
    <property type="match status" value="1"/>
</dbReference>
<dbReference type="InterPro" id="IPR005861">
    <property type="entry name" value="HisP_aminotrans"/>
</dbReference>
<dbReference type="EMBL" id="PUIQ01000064">
    <property type="protein sequence ID" value="PQP10534.1"/>
    <property type="molecule type" value="Genomic_DNA"/>
</dbReference>
<dbReference type="GO" id="GO:0030170">
    <property type="term" value="F:pyridoxal phosphate binding"/>
    <property type="evidence" value="ECO:0007669"/>
    <property type="project" value="InterPro"/>
</dbReference>
<name>A0A2S8I6W0_BURCE</name>
<accession>A0A2S8I6W0</accession>
<protein>
    <recommendedName>
        <fullName evidence="11">Histidinol-phosphate aminotransferase</fullName>
        <ecNumber evidence="11">2.6.1.9</ecNumber>
    </recommendedName>
    <alternativeName>
        <fullName evidence="11">Imidazole acetol-phosphate transaminase</fullName>
    </alternativeName>
</protein>
<organism evidence="13 14">
    <name type="scientific">Burkholderia cepacia</name>
    <name type="common">Pseudomonas cepacia</name>
    <dbReference type="NCBI Taxonomy" id="292"/>
    <lineage>
        <taxon>Bacteria</taxon>
        <taxon>Pseudomonadati</taxon>
        <taxon>Pseudomonadota</taxon>
        <taxon>Betaproteobacteria</taxon>
        <taxon>Burkholderiales</taxon>
        <taxon>Burkholderiaceae</taxon>
        <taxon>Burkholderia</taxon>
        <taxon>Burkholderia cepacia complex</taxon>
    </lineage>
</organism>
<evidence type="ECO:0000313" key="14">
    <source>
        <dbReference type="Proteomes" id="UP000238206"/>
    </source>
</evidence>
<dbReference type="Pfam" id="PF00155">
    <property type="entry name" value="Aminotran_1_2"/>
    <property type="match status" value="1"/>
</dbReference>
<dbReference type="HAMAP" id="MF_01023">
    <property type="entry name" value="HisC_aminotrans_2"/>
    <property type="match status" value="1"/>
</dbReference>
<evidence type="ECO:0000256" key="7">
    <source>
        <dbReference type="ARBA" id="ARBA00022679"/>
    </source>
</evidence>
<sequence>MQRPWKEVSLSELPLREDLRLQHAYGAPQLDVPVCLNVNENPYPPSPSLVERIATAVADAARQANRYPDRDFAELRAHLAAYLTHDTGVTIDASSVWAANGSNEVIQQILQAFGGPGRAALAFTPAYPMYDEYCRTTFTRLHTLPRTEDFALDLHQAIDSIREHRPSVILLTSPNNPTGTALPVDDIRAILDIAPGVVVVDEAYAEFRRHGVRSAVTLLPDHPRLVVTRTLSKAFKFAGGRVGYCACAPAIVEALKLVRLPYHLSAFTQAAACAALVARDEMLSQVDAIKAERDAIVCWLRSQGFTVADSDANFVMFGKFADRHRIWSGLLRHGVLIRESGPPEYLRVSIGTAAEMAAFRAALLAVMVNEPAADHAVDGAMEGDV</sequence>
<keyword evidence="9 11" id="KW-0368">Histidine biosynthesis</keyword>
<comment type="subunit">
    <text evidence="4 11">Homodimer.</text>
</comment>
<dbReference type="GO" id="GO:0000105">
    <property type="term" value="P:L-histidine biosynthetic process"/>
    <property type="evidence" value="ECO:0007669"/>
    <property type="project" value="UniProtKB-UniRule"/>
</dbReference>
<dbReference type="PANTHER" id="PTHR42885">
    <property type="entry name" value="HISTIDINOL-PHOSPHATE AMINOTRANSFERASE-RELATED"/>
    <property type="match status" value="1"/>
</dbReference>
<dbReference type="InterPro" id="IPR015421">
    <property type="entry name" value="PyrdxlP-dep_Trfase_major"/>
</dbReference>
<evidence type="ECO:0000256" key="1">
    <source>
        <dbReference type="ARBA" id="ARBA00001933"/>
    </source>
</evidence>
<evidence type="ECO:0000256" key="2">
    <source>
        <dbReference type="ARBA" id="ARBA00005011"/>
    </source>
</evidence>
<evidence type="ECO:0000256" key="10">
    <source>
        <dbReference type="ARBA" id="ARBA00047481"/>
    </source>
</evidence>
<keyword evidence="7 11" id="KW-0808">Transferase</keyword>
<evidence type="ECO:0000313" key="13">
    <source>
        <dbReference type="EMBL" id="PQP10534.1"/>
    </source>
</evidence>
<evidence type="ECO:0000256" key="6">
    <source>
        <dbReference type="ARBA" id="ARBA00022605"/>
    </source>
</evidence>
<evidence type="ECO:0000256" key="4">
    <source>
        <dbReference type="ARBA" id="ARBA00011738"/>
    </source>
</evidence>
<evidence type="ECO:0000256" key="9">
    <source>
        <dbReference type="ARBA" id="ARBA00023102"/>
    </source>
</evidence>